<sequence length="356" mass="40319">MQEITVYNRQLQSRAAISADLFRRFIEYTDREPTTTKGYITCLRQFANWITATGTTQPERADIIAYKEYLNGAHFGRSGAEQLKAGTKQQYLRAVKHFFKWTAAEGIYPNIADNIHGVKINHDTHKKDALDREAVKIIADHIDRSTESGKRLYAMYLLCISCGLRTIEINRANIEDIKKTGDRTYLYLQGKGHSEHDQPVLLIPEVKAALQDYLQSRTDTHTAKSPLFVSTSNRSKGKRIAPTTISTMLKEALVSAGYDSDRLTAHSLRHTSGTGAYKATGNIYLAQKHQRHADPSTTEIYVHAEEREERNTEQQVYNYFFNPAAGKDQRQEAIELISTIDPAKLGAVCEFLKAFR</sequence>
<evidence type="ECO:0000259" key="4">
    <source>
        <dbReference type="PROSITE" id="PS51898"/>
    </source>
</evidence>
<dbReference type="InterPro" id="IPR010998">
    <property type="entry name" value="Integrase_recombinase_N"/>
</dbReference>
<dbReference type="GO" id="GO:0015074">
    <property type="term" value="P:DNA integration"/>
    <property type="evidence" value="ECO:0007669"/>
    <property type="project" value="UniProtKB-KW"/>
</dbReference>
<dbReference type="PANTHER" id="PTHR30349:SF86">
    <property type="entry name" value="INTEGRASE_RECOMBINASE AQ_AA09-RELATED"/>
    <property type="match status" value="1"/>
</dbReference>
<dbReference type="Gene3D" id="1.10.443.10">
    <property type="entry name" value="Intergrase catalytic core"/>
    <property type="match status" value="1"/>
</dbReference>
<evidence type="ECO:0000256" key="2">
    <source>
        <dbReference type="ARBA" id="ARBA00023125"/>
    </source>
</evidence>
<dbReference type="InterPro" id="IPR002104">
    <property type="entry name" value="Integrase_catalytic"/>
</dbReference>
<name>A0A0H5Q890_9ZZZZ</name>
<dbReference type="EMBL" id="LN854351">
    <property type="protein sequence ID" value="CRY98143.1"/>
    <property type="molecule type" value="Genomic_DNA"/>
</dbReference>
<geneLocation type="plasmid" evidence="6">
    <name>pRGRH1858</name>
</geneLocation>
<dbReference type="GO" id="GO:0003677">
    <property type="term" value="F:DNA binding"/>
    <property type="evidence" value="ECO:0007669"/>
    <property type="project" value="UniProtKB-KW"/>
</dbReference>
<keyword evidence="2" id="KW-0238">DNA-binding</keyword>
<evidence type="ECO:0000313" key="6">
    <source>
        <dbReference type="EMBL" id="CRY98143.1"/>
    </source>
</evidence>
<dbReference type="SUPFAM" id="SSF56349">
    <property type="entry name" value="DNA breaking-rejoining enzymes"/>
    <property type="match status" value="1"/>
</dbReference>
<evidence type="ECO:0008006" key="7">
    <source>
        <dbReference type="Google" id="ProtNLM"/>
    </source>
</evidence>
<dbReference type="Pfam" id="PF00589">
    <property type="entry name" value="Phage_integrase"/>
    <property type="match status" value="1"/>
</dbReference>
<dbReference type="InterPro" id="IPR013762">
    <property type="entry name" value="Integrase-like_cat_sf"/>
</dbReference>
<feature type="domain" description="Tyr recombinase" evidence="4">
    <location>
        <begin position="125"/>
        <end position="314"/>
    </location>
</feature>
<dbReference type="Gene3D" id="1.10.150.130">
    <property type="match status" value="1"/>
</dbReference>
<dbReference type="InterPro" id="IPR050090">
    <property type="entry name" value="Tyrosine_recombinase_XerCD"/>
</dbReference>
<dbReference type="InterPro" id="IPR044068">
    <property type="entry name" value="CB"/>
</dbReference>
<reference evidence="6" key="1">
    <citation type="submission" date="2015-06" db="EMBL/GenBank/DDBJ databases">
        <authorList>
            <person name="Joergensen T."/>
        </authorList>
    </citation>
    <scope>NUCLEOTIDE SEQUENCE</scope>
    <source>
        <plasmid evidence="6">pRGRH1858</plasmid>
    </source>
</reference>
<keyword evidence="6" id="KW-0614">Plasmid</keyword>
<evidence type="ECO:0000259" key="5">
    <source>
        <dbReference type="PROSITE" id="PS51900"/>
    </source>
</evidence>
<dbReference type="InterPro" id="IPR004107">
    <property type="entry name" value="Integrase_SAM-like_N"/>
</dbReference>
<dbReference type="Pfam" id="PF13495">
    <property type="entry name" value="Phage_int_SAM_4"/>
    <property type="match status" value="1"/>
</dbReference>
<protein>
    <recommendedName>
        <fullName evidence="7">Tyr recombinase domain-containing protein</fullName>
    </recommendedName>
</protein>
<evidence type="ECO:0000256" key="1">
    <source>
        <dbReference type="ARBA" id="ARBA00022908"/>
    </source>
</evidence>
<organism evidence="6">
    <name type="scientific">uncultured prokaryote</name>
    <dbReference type="NCBI Taxonomy" id="198431"/>
    <lineage>
        <taxon>unclassified sequences</taxon>
        <taxon>environmental samples</taxon>
    </lineage>
</organism>
<evidence type="ECO:0000256" key="3">
    <source>
        <dbReference type="ARBA" id="ARBA00023172"/>
    </source>
</evidence>
<dbReference type="InterPro" id="IPR011010">
    <property type="entry name" value="DNA_brk_join_enz"/>
</dbReference>
<dbReference type="AlphaFoldDB" id="A0A0H5Q890"/>
<reference evidence="6" key="2">
    <citation type="submission" date="2015-07" db="EMBL/GenBank/DDBJ databases">
        <title>Plasmids, circular viruses and viroids from rat gut.</title>
        <authorList>
            <person name="Jorgensen T.J."/>
            <person name="Hansen M.A."/>
            <person name="Xu Z."/>
            <person name="Tabak M.A."/>
            <person name="Sorensen S.J."/>
            <person name="Hansen L.H."/>
        </authorList>
    </citation>
    <scope>NUCLEOTIDE SEQUENCE</scope>
    <source>
        <plasmid evidence="6">pRGRH1858</plasmid>
    </source>
</reference>
<feature type="domain" description="Core-binding (CB)" evidence="5">
    <location>
        <begin position="16"/>
        <end position="103"/>
    </location>
</feature>
<keyword evidence="3" id="KW-0233">DNA recombination</keyword>
<proteinExistence type="predicted"/>
<dbReference type="PROSITE" id="PS51900">
    <property type="entry name" value="CB"/>
    <property type="match status" value="1"/>
</dbReference>
<dbReference type="PROSITE" id="PS51898">
    <property type="entry name" value="TYR_RECOMBINASE"/>
    <property type="match status" value="1"/>
</dbReference>
<dbReference type="GO" id="GO:0006310">
    <property type="term" value="P:DNA recombination"/>
    <property type="evidence" value="ECO:0007669"/>
    <property type="project" value="UniProtKB-KW"/>
</dbReference>
<keyword evidence="1" id="KW-0229">DNA integration</keyword>
<accession>A0A0H5Q890</accession>
<dbReference type="PANTHER" id="PTHR30349">
    <property type="entry name" value="PHAGE INTEGRASE-RELATED"/>
    <property type="match status" value="1"/>
</dbReference>